<proteinExistence type="inferred from homology"/>
<dbReference type="SUPFAM" id="SSF55961">
    <property type="entry name" value="Bet v1-like"/>
    <property type="match status" value="1"/>
</dbReference>
<accession>A0ABW1KTE5</accession>
<dbReference type="Pfam" id="PF08327">
    <property type="entry name" value="AHSA1"/>
    <property type="match status" value="1"/>
</dbReference>
<gene>
    <name evidence="3" type="ORF">ACFMB1_02030</name>
</gene>
<keyword evidence="4" id="KW-1185">Reference proteome</keyword>
<dbReference type="CDD" id="cd08896">
    <property type="entry name" value="SRPBCC_CalC_Aha1-like_3"/>
    <property type="match status" value="1"/>
</dbReference>
<feature type="domain" description="Activator of Hsp90 ATPase homologue 1/2-like C-terminal" evidence="2">
    <location>
        <begin position="16"/>
        <end position="151"/>
    </location>
</feature>
<dbReference type="InterPro" id="IPR013538">
    <property type="entry name" value="ASHA1/2-like_C"/>
</dbReference>
<evidence type="ECO:0000256" key="1">
    <source>
        <dbReference type="ARBA" id="ARBA00006817"/>
    </source>
</evidence>
<protein>
    <submittedName>
        <fullName evidence="3">SRPBCC family protein</fullName>
    </submittedName>
</protein>
<dbReference type="RefSeq" id="WP_379880383.1">
    <property type="nucleotide sequence ID" value="NZ_JBHPON010000001.1"/>
</dbReference>
<comment type="caution">
    <text evidence="3">The sequence shown here is derived from an EMBL/GenBank/DDBJ whole genome shotgun (WGS) entry which is preliminary data.</text>
</comment>
<dbReference type="Gene3D" id="3.30.530.20">
    <property type="match status" value="1"/>
</dbReference>
<dbReference type="Proteomes" id="UP001596116">
    <property type="component" value="Unassembled WGS sequence"/>
</dbReference>
<evidence type="ECO:0000313" key="3">
    <source>
        <dbReference type="EMBL" id="MFC6034301.1"/>
    </source>
</evidence>
<evidence type="ECO:0000259" key="2">
    <source>
        <dbReference type="Pfam" id="PF08327"/>
    </source>
</evidence>
<sequence length="154" mass="17688">MKPEANDLYISRMMKNVTRDQLWKAWTDPDILAKWWCPKPWTVKDVNIELRPGGASEMVMCGPNGEEMPQNGCIVYVKEKECIVFTDCMEKDWRPTGSSFMTAIITIKDCPQGVEYSATVKHKNAEDKKQHEEMGFHDGWGKVFEQLDEIAQGL</sequence>
<name>A0ABW1KTE5_9PROT</name>
<reference evidence="3 4" key="1">
    <citation type="submission" date="2024-09" db="EMBL/GenBank/DDBJ databases">
        <authorList>
            <person name="Zhang Z.-H."/>
        </authorList>
    </citation>
    <scope>NUCLEOTIDE SEQUENCE [LARGE SCALE GENOMIC DNA]</scope>
    <source>
        <strain evidence="3 4">HHTR114</strain>
    </source>
</reference>
<evidence type="ECO:0000313" key="4">
    <source>
        <dbReference type="Proteomes" id="UP001596116"/>
    </source>
</evidence>
<dbReference type="EMBL" id="JBHPON010000001">
    <property type="protein sequence ID" value="MFC6034301.1"/>
    <property type="molecule type" value="Genomic_DNA"/>
</dbReference>
<organism evidence="3 4">
    <name type="scientific">Hyphococcus aureus</name>
    <dbReference type="NCBI Taxonomy" id="2666033"/>
    <lineage>
        <taxon>Bacteria</taxon>
        <taxon>Pseudomonadati</taxon>
        <taxon>Pseudomonadota</taxon>
        <taxon>Alphaproteobacteria</taxon>
        <taxon>Parvularculales</taxon>
        <taxon>Parvularculaceae</taxon>
        <taxon>Hyphococcus</taxon>
    </lineage>
</organism>
<comment type="similarity">
    <text evidence="1">Belongs to the AHA1 family.</text>
</comment>
<dbReference type="InterPro" id="IPR023393">
    <property type="entry name" value="START-like_dom_sf"/>
</dbReference>